<evidence type="ECO:0000259" key="5">
    <source>
        <dbReference type="Pfam" id="PF04769"/>
    </source>
</evidence>
<keyword evidence="4" id="KW-0539">Nucleus</keyword>
<dbReference type="EMBL" id="JAUKUD010000001">
    <property type="protein sequence ID" value="KAK0753556.1"/>
    <property type="molecule type" value="Genomic_DNA"/>
</dbReference>
<dbReference type="Pfam" id="PF04769">
    <property type="entry name" value="MATalpha_HMGbox"/>
    <property type="match status" value="1"/>
</dbReference>
<dbReference type="InterPro" id="IPR006856">
    <property type="entry name" value="MATalpha_HMGbox"/>
</dbReference>
<keyword evidence="1" id="KW-0805">Transcription regulation</keyword>
<evidence type="ECO:0000256" key="4">
    <source>
        <dbReference type="ARBA" id="ARBA00023242"/>
    </source>
</evidence>
<gene>
    <name evidence="6" type="ORF">B0T18DRAFT_314350</name>
</gene>
<keyword evidence="7" id="KW-1185">Reference proteome</keyword>
<reference evidence="6" key="1">
    <citation type="submission" date="2023-06" db="EMBL/GenBank/DDBJ databases">
        <title>Genome-scale phylogeny and comparative genomics of the fungal order Sordariales.</title>
        <authorList>
            <consortium name="Lawrence Berkeley National Laboratory"/>
            <person name="Hensen N."/>
            <person name="Bonometti L."/>
            <person name="Westerberg I."/>
            <person name="Brannstrom I.O."/>
            <person name="Guillou S."/>
            <person name="Cros-Aarteil S."/>
            <person name="Calhoun S."/>
            <person name="Haridas S."/>
            <person name="Kuo A."/>
            <person name="Mondo S."/>
            <person name="Pangilinan J."/>
            <person name="Riley R."/>
            <person name="LaButti K."/>
            <person name="Andreopoulos B."/>
            <person name="Lipzen A."/>
            <person name="Chen C."/>
            <person name="Yanf M."/>
            <person name="Daum C."/>
            <person name="Ng V."/>
            <person name="Clum A."/>
            <person name="Steindorff A."/>
            <person name="Ohm R."/>
            <person name="Martin F."/>
            <person name="Silar P."/>
            <person name="Natvig D."/>
            <person name="Lalanne C."/>
            <person name="Gautier V."/>
            <person name="Ament-velasquez S.L."/>
            <person name="Kruys A."/>
            <person name="Hutchinson M.I."/>
            <person name="Powell A.J."/>
            <person name="Barry K."/>
            <person name="Miller A.N."/>
            <person name="Grigoriev I.V."/>
            <person name="Debuchy R."/>
            <person name="Gladieux P."/>
            <person name="Thoren M.H."/>
            <person name="Johannesson H."/>
        </authorList>
    </citation>
    <scope>NUCLEOTIDE SEQUENCE</scope>
    <source>
        <strain evidence="6">SMH3187-1</strain>
    </source>
</reference>
<proteinExistence type="predicted"/>
<sequence>QVPLQRWIAYAVPALGLVARDRYLEAMGWTLVRKEGGDGTYQLERTTTTTAAR</sequence>
<evidence type="ECO:0000256" key="1">
    <source>
        <dbReference type="ARBA" id="ARBA00023015"/>
    </source>
</evidence>
<dbReference type="GO" id="GO:0008301">
    <property type="term" value="F:DNA binding, bending"/>
    <property type="evidence" value="ECO:0007669"/>
    <property type="project" value="InterPro"/>
</dbReference>
<feature type="domain" description="Alpha box" evidence="5">
    <location>
        <begin position="1"/>
        <end position="48"/>
    </location>
</feature>
<protein>
    <recommendedName>
        <fullName evidence="5">Alpha box domain-containing protein</fullName>
    </recommendedName>
</protein>
<keyword evidence="3" id="KW-0804">Transcription</keyword>
<evidence type="ECO:0000256" key="2">
    <source>
        <dbReference type="ARBA" id="ARBA00023125"/>
    </source>
</evidence>
<dbReference type="AlphaFoldDB" id="A0AA40KCA4"/>
<keyword evidence="2" id="KW-0238">DNA-binding</keyword>
<dbReference type="GO" id="GO:0005634">
    <property type="term" value="C:nucleus"/>
    <property type="evidence" value="ECO:0007669"/>
    <property type="project" value="InterPro"/>
</dbReference>
<feature type="non-terminal residue" evidence="6">
    <location>
        <position position="1"/>
    </location>
</feature>
<dbReference type="GO" id="GO:0045895">
    <property type="term" value="P:positive regulation of mating-type specific transcription, DNA-templated"/>
    <property type="evidence" value="ECO:0007669"/>
    <property type="project" value="InterPro"/>
</dbReference>
<evidence type="ECO:0000313" key="6">
    <source>
        <dbReference type="EMBL" id="KAK0753556.1"/>
    </source>
</evidence>
<evidence type="ECO:0000313" key="7">
    <source>
        <dbReference type="Proteomes" id="UP001172155"/>
    </source>
</evidence>
<evidence type="ECO:0000256" key="3">
    <source>
        <dbReference type="ARBA" id="ARBA00023163"/>
    </source>
</evidence>
<organism evidence="6 7">
    <name type="scientific">Schizothecium vesticola</name>
    <dbReference type="NCBI Taxonomy" id="314040"/>
    <lineage>
        <taxon>Eukaryota</taxon>
        <taxon>Fungi</taxon>
        <taxon>Dikarya</taxon>
        <taxon>Ascomycota</taxon>
        <taxon>Pezizomycotina</taxon>
        <taxon>Sordariomycetes</taxon>
        <taxon>Sordariomycetidae</taxon>
        <taxon>Sordariales</taxon>
        <taxon>Schizotheciaceae</taxon>
        <taxon>Schizothecium</taxon>
    </lineage>
</organism>
<name>A0AA40KCA4_9PEZI</name>
<accession>A0AA40KCA4</accession>
<dbReference type="Proteomes" id="UP001172155">
    <property type="component" value="Unassembled WGS sequence"/>
</dbReference>
<comment type="caution">
    <text evidence="6">The sequence shown here is derived from an EMBL/GenBank/DDBJ whole genome shotgun (WGS) entry which is preliminary data.</text>
</comment>